<feature type="domain" description="LNS2/PITP" evidence="2">
    <location>
        <begin position="184"/>
        <end position="327"/>
    </location>
</feature>
<name>A0ABT5UBQ1_9GAMM</name>
<gene>
    <name evidence="3" type="ORF">ORQ98_17780</name>
</gene>
<evidence type="ECO:0000259" key="2">
    <source>
        <dbReference type="SMART" id="SM00775"/>
    </source>
</evidence>
<proteinExistence type="predicted"/>
<dbReference type="InterPro" id="IPR023214">
    <property type="entry name" value="HAD_sf"/>
</dbReference>
<feature type="signal peptide" evidence="1">
    <location>
        <begin position="1"/>
        <end position="22"/>
    </location>
</feature>
<dbReference type="InterPro" id="IPR031315">
    <property type="entry name" value="LNS2/PITP"/>
</dbReference>
<dbReference type="InterPro" id="IPR036412">
    <property type="entry name" value="HAD-like_sf"/>
</dbReference>
<dbReference type="Pfam" id="PF24695">
    <property type="entry name" value="PITM1-3"/>
    <property type="match status" value="1"/>
</dbReference>
<organism evidence="3 4">
    <name type="scientific">Spartinivicinus poritis</name>
    <dbReference type="NCBI Taxonomy" id="2994640"/>
    <lineage>
        <taxon>Bacteria</taxon>
        <taxon>Pseudomonadati</taxon>
        <taxon>Pseudomonadota</taxon>
        <taxon>Gammaproteobacteria</taxon>
        <taxon>Oceanospirillales</taxon>
        <taxon>Zooshikellaceae</taxon>
        <taxon>Spartinivicinus</taxon>
    </lineage>
</organism>
<evidence type="ECO:0000313" key="4">
    <source>
        <dbReference type="Proteomes" id="UP001528823"/>
    </source>
</evidence>
<dbReference type="RefSeq" id="WP_274690133.1">
    <property type="nucleotide sequence ID" value="NZ_JAPMOU010000024.1"/>
</dbReference>
<protein>
    <submittedName>
        <fullName evidence="3">Haloacid dehalogenase</fullName>
    </submittedName>
</protein>
<sequence>MKSLVNLCFISIVSCGITSLSAAESNSSNQNIYTTSSQHQHSKSKFNGCTDYGIKSRAPKFSAPPSQGFRHHSSSLLSKWFTPYHMVHDELVNPGEAVRITGKFDYDWFLHKDLEDEYIHAYIFGTGMTKWKYLGQYKTNRDGKVTVKVPGQTVGDYIIRMVVDGDHSMADGYISVRSPGRQAVLFDIDGTLTLNDAEQIGDYLGLSTATPFYYAKETIQAYRDKGYQLIFLTARPYWQTKGSRVWLRNTMQQADWHLRTNIDGEIFTSFKGHAEYKAAYIKKLQQEGINIVRVYGNASTDIKAYEMANIPKHETYILGRHAGKKDTQTVGDDYTLHYSSTVVNTPKANCKP</sequence>
<dbReference type="Pfam" id="PF24694">
    <property type="entry name" value="LNS2_PITM1-3"/>
    <property type="match status" value="1"/>
</dbReference>
<keyword evidence="1" id="KW-0732">Signal</keyword>
<dbReference type="SUPFAM" id="SSF56784">
    <property type="entry name" value="HAD-like"/>
    <property type="match status" value="1"/>
</dbReference>
<dbReference type="SMART" id="SM00775">
    <property type="entry name" value="LNS2"/>
    <property type="match status" value="1"/>
</dbReference>
<dbReference type="Proteomes" id="UP001528823">
    <property type="component" value="Unassembled WGS sequence"/>
</dbReference>
<dbReference type="EMBL" id="JAPMOU010000024">
    <property type="protein sequence ID" value="MDE1463805.1"/>
    <property type="molecule type" value="Genomic_DNA"/>
</dbReference>
<evidence type="ECO:0000256" key="1">
    <source>
        <dbReference type="SAM" id="SignalP"/>
    </source>
</evidence>
<dbReference type="InterPro" id="IPR001666">
    <property type="entry name" value="PI_transfer"/>
</dbReference>
<dbReference type="PANTHER" id="PTHR10658">
    <property type="entry name" value="PHOSPHATIDYLINOSITOL TRANSFER PROTEIN"/>
    <property type="match status" value="1"/>
</dbReference>
<reference evidence="3 4" key="1">
    <citation type="submission" date="2022-11" db="EMBL/GenBank/DDBJ databases">
        <title>Spartinivicinus poritis sp. nov., isolated from scleractinian coral Porites lutea.</title>
        <authorList>
            <person name="Zhang G."/>
            <person name="Cai L."/>
            <person name="Wei Q."/>
        </authorList>
    </citation>
    <scope>NUCLEOTIDE SEQUENCE [LARGE SCALE GENOMIC DNA]</scope>
    <source>
        <strain evidence="3 4">A2-2</strain>
    </source>
</reference>
<evidence type="ECO:0000313" key="3">
    <source>
        <dbReference type="EMBL" id="MDE1463805.1"/>
    </source>
</evidence>
<keyword evidence="4" id="KW-1185">Reference proteome</keyword>
<dbReference type="PROSITE" id="PS51257">
    <property type="entry name" value="PROKAR_LIPOPROTEIN"/>
    <property type="match status" value="1"/>
</dbReference>
<comment type="caution">
    <text evidence="3">The sequence shown here is derived from an EMBL/GenBank/DDBJ whole genome shotgun (WGS) entry which is preliminary data.</text>
</comment>
<dbReference type="Gene3D" id="3.40.50.1000">
    <property type="entry name" value="HAD superfamily/HAD-like"/>
    <property type="match status" value="1"/>
</dbReference>
<accession>A0ABT5UBQ1</accession>
<feature type="chain" id="PRO_5047177047" evidence="1">
    <location>
        <begin position="23"/>
        <end position="352"/>
    </location>
</feature>
<dbReference type="PANTHER" id="PTHR10658:SF11">
    <property type="entry name" value="VIBRATOR, ISOFORM B"/>
    <property type="match status" value="1"/>
</dbReference>